<evidence type="ECO:0000256" key="5">
    <source>
        <dbReference type="ARBA" id="ARBA00022723"/>
    </source>
</evidence>
<dbReference type="InterPro" id="IPR032828">
    <property type="entry name" value="PolyA_RNA-bd"/>
</dbReference>
<proteinExistence type="inferred from homology"/>
<evidence type="ECO:0000256" key="12">
    <source>
        <dbReference type="SAM" id="MobiDB-lite"/>
    </source>
</evidence>
<dbReference type="PANTHER" id="PTHR47545">
    <property type="entry name" value="MULTIFUNCTIONAL CCA PROTEIN"/>
    <property type="match status" value="1"/>
</dbReference>
<dbReference type="GO" id="GO:0042245">
    <property type="term" value="P:RNA repair"/>
    <property type="evidence" value="ECO:0007669"/>
    <property type="project" value="UniProtKB-KW"/>
</dbReference>
<gene>
    <name evidence="16" type="ORF">E6H00_06930</name>
</gene>
<feature type="domain" description="tRNA nucleotidyltransferase/poly(A) polymerase RNA and SrmB- binding" evidence="15">
    <location>
        <begin position="168"/>
        <end position="229"/>
    </location>
</feature>
<dbReference type="SUPFAM" id="SSF81301">
    <property type="entry name" value="Nucleotidyltransferase"/>
    <property type="match status" value="1"/>
</dbReference>
<dbReference type="CDD" id="cd00077">
    <property type="entry name" value="HDc"/>
    <property type="match status" value="1"/>
</dbReference>
<evidence type="ECO:0000313" key="17">
    <source>
        <dbReference type="Proteomes" id="UP000318509"/>
    </source>
</evidence>
<keyword evidence="6" id="KW-0547">Nucleotide-binding</keyword>
<evidence type="ECO:0000256" key="3">
    <source>
        <dbReference type="ARBA" id="ARBA00022694"/>
    </source>
</evidence>
<evidence type="ECO:0000256" key="8">
    <source>
        <dbReference type="ARBA" id="ARBA00022840"/>
    </source>
</evidence>
<dbReference type="InterPro" id="IPR050124">
    <property type="entry name" value="tRNA_CCA-adding_enzyme"/>
</dbReference>
<dbReference type="Gene3D" id="1.10.3090.10">
    <property type="entry name" value="cca-adding enzyme, domain 2"/>
    <property type="match status" value="1"/>
</dbReference>
<feature type="domain" description="HD" evidence="14">
    <location>
        <begin position="258"/>
        <end position="355"/>
    </location>
</feature>
<evidence type="ECO:0000256" key="7">
    <source>
        <dbReference type="ARBA" id="ARBA00022800"/>
    </source>
</evidence>
<dbReference type="InterPro" id="IPR006674">
    <property type="entry name" value="HD_domain"/>
</dbReference>
<evidence type="ECO:0000256" key="4">
    <source>
        <dbReference type="ARBA" id="ARBA00022695"/>
    </source>
</evidence>
<dbReference type="NCBIfam" id="TIGR00277">
    <property type="entry name" value="HDIG"/>
    <property type="match status" value="1"/>
</dbReference>
<dbReference type="Proteomes" id="UP000318509">
    <property type="component" value="Unassembled WGS sequence"/>
</dbReference>
<keyword evidence="8" id="KW-0067">ATP-binding</keyword>
<protein>
    <submittedName>
        <fullName evidence="16">CCA tRNA nucleotidyltransferase</fullName>
    </submittedName>
</protein>
<keyword evidence="9" id="KW-0460">Magnesium</keyword>
<feature type="domain" description="Poly A polymerase head" evidence="13">
    <location>
        <begin position="21"/>
        <end position="141"/>
    </location>
</feature>
<dbReference type="InterPro" id="IPR043519">
    <property type="entry name" value="NT_sf"/>
</dbReference>
<dbReference type="SUPFAM" id="SSF81891">
    <property type="entry name" value="Poly A polymerase C-terminal region-like"/>
    <property type="match status" value="1"/>
</dbReference>
<dbReference type="AlphaFoldDB" id="A0A537K3I7"/>
<dbReference type="InterPro" id="IPR003607">
    <property type="entry name" value="HD/PDEase_dom"/>
</dbReference>
<evidence type="ECO:0000256" key="6">
    <source>
        <dbReference type="ARBA" id="ARBA00022741"/>
    </source>
</evidence>
<evidence type="ECO:0000256" key="1">
    <source>
        <dbReference type="ARBA" id="ARBA00001946"/>
    </source>
</evidence>
<evidence type="ECO:0000256" key="2">
    <source>
        <dbReference type="ARBA" id="ARBA00022679"/>
    </source>
</evidence>
<reference evidence="16 17" key="1">
    <citation type="journal article" date="2019" name="Nat. Microbiol.">
        <title>Mediterranean grassland soil C-N compound turnover is dependent on rainfall and depth, and is mediated by genomically divergent microorganisms.</title>
        <authorList>
            <person name="Diamond S."/>
            <person name="Andeer P.F."/>
            <person name="Li Z."/>
            <person name="Crits-Christoph A."/>
            <person name="Burstein D."/>
            <person name="Anantharaman K."/>
            <person name="Lane K.R."/>
            <person name="Thomas B.C."/>
            <person name="Pan C."/>
            <person name="Northen T.R."/>
            <person name="Banfield J.F."/>
        </authorList>
    </citation>
    <scope>NUCLEOTIDE SEQUENCE [LARGE SCALE GENOMIC DNA]</scope>
    <source>
        <strain evidence="16">NP_3</strain>
    </source>
</reference>
<evidence type="ECO:0000259" key="15">
    <source>
        <dbReference type="Pfam" id="PF12627"/>
    </source>
</evidence>
<comment type="caution">
    <text evidence="16">The sequence shown here is derived from an EMBL/GenBank/DDBJ whole genome shotgun (WGS) entry which is preliminary data.</text>
</comment>
<feature type="region of interest" description="Disordered" evidence="12">
    <location>
        <begin position="430"/>
        <end position="473"/>
    </location>
</feature>
<keyword evidence="4" id="KW-0548">Nucleotidyltransferase</keyword>
<keyword evidence="2 11" id="KW-0808">Transferase</keyword>
<comment type="cofactor">
    <cofactor evidence="1">
        <name>Mg(2+)</name>
        <dbReference type="ChEBI" id="CHEBI:18420"/>
    </cofactor>
</comment>
<evidence type="ECO:0000256" key="9">
    <source>
        <dbReference type="ARBA" id="ARBA00022842"/>
    </source>
</evidence>
<dbReference type="Pfam" id="PF01966">
    <property type="entry name" value="HD"/>
    <property type="match status" value="1"/>
</dbReference>
<dbReference type="EMBL" id="VBAK01000113">
    <property type="protein sequence ID" value="TMI90355.1"/>
    <property type="molecule type" value="Genomic_DNA"/>
</dbReference>
<dbReference type="GO" id="GO:0046872">
    <property type="term" value="F:metal ion binding"/>
    <property type="evidence" value="ECO:0007669"/>
    <property type="project" value="UniProtKB-KW"/>
</dbReference>
<keyword evidence="7" id="KW-0692">RNA repair</keyword>
<organism evidence="16 17">
    <name type="scientific">Candidatus Segetimicrobium genomatis</name>
    <dbReference type="NCBI Taxonomy" id="2569760"/>
    <lineage>
        <taxon>Bacteria</taxon>
        <taxon>Bacillati</taxon>
        <taxon>Candidatus Sysuimicrobiota</taxon>
        <taxon>Candidatus Sysuimicrobiia</taxon>
        <taxon>Candidatus Sysuimicrobiales</taxon>
        <taxon>Candidatus Segetimicrobiaceae</taxon>
        <taxon>Candidatus Segetimicrobium</taxon>
    </lineage>
</organism>
<dbReference type="Gene3D" id="3.30.460.10">
    <property type="entry name" value="Beta Polymerase, domain 2"/>
    <property type="match status" value="1"/>
</dbReference>
<keyword evidence="5" id="KW-0479">Metal-binding</keyword>
<dbReference type="GO" id="GO:0016779">
    <property type="term" value="F:nucleotidyltransferase activity"/>
    <property type="evidence" value="ECO:0007669"/>
    <property type="project" value="UniProtKB-KW"/>
</dbReference>
<evidence type="ECO:0000313" key="16">
    <source>
        <dbReference type="EMBL" id="TMI90355.1"/>
    </source>
</evidence>
<dbReference type="InterPro" id="IPR006675">
    <property type="entry name" value="HDIG_dom"/>
</dbReference>
<evidence type="ECO:0000256" key="11">
    <source>
        <dbReference type="RuleBase" id="RU003953"/>
    </source>
</evidence>
<dbReference type="GO" id="GO:0003723">
    <property type="term" value="F:RNA binding"/>
    <property type="evidence" value="ECO:0007669"/>
    <property type="project" value="UniProtKB-KW"/>
</dbReference>
<keyword evidence="3" id="KW-0819">tRNA processing</keyword>
<keyword evidence="10 11" id="KW-0694">RNA-binding</keyword>
<dbReference type="CDD" id="cd05398">
    <property type="entry name" value="NT_ClassII-CCAase"/>
    <property type="match status" value="1"/>
</dbReference>
<dbReference type="InterPro" id="IPR002646">
    <property type="entry name" value="PolA_pol_head_dom"/>
</dbReference>
<comment type="similarity">
    <text evidence="11">Belongs to the tRNA nucleotidyltransferase/poly(A) polymerase family.</text>
</comment>
<name>A0A537K3I7_9BACT</name>
<accession>A0A537K3I7</accession>
<dbReference type="PANTHER" id="PTHR47545:SF1">
    <property type="entry name" value="MULTIFUNCTIONAL CCA PROTEIN"/>
    <property type="match status" value="1"/>
</dbReference>
<dbReference type="Pfam" id="PF12627">
    <property type="entry name" value="PolyA_pol_RNAbd"/>
    <property type="match status" value="1"/>
</dbReference>
<evidence type="ECO:0000259" key="14">
    <source>
        <dbReference type="Pfam" id="PF01966"/>
    </source>
</evidence>
<evidence type="ECO:0000256" key="10">
    <source>
        <dbReference type="ARBA" id="ARBA00022884"/>
    </source>
</evidence>
<dbReference type="Pfam" id="PF01743">
    <property type="entry name" value="PolyA_pol"/>
    <property type="match status" value="1"/>
</dbReference>
<dbReference type="GO" id="GO:0008033">
    <property type="term" value="P:tRNA processing"/>
    <property type="evidence" value="ECO:0007669"/>
    <property type="project" value="UniProtKB-KW"/>
</dbReference>
<evidence type="ECO:0000259" key="13">
    <source>
        <dbReference type="Pfam" id="PF01743"/>
    </source>
</evidence>
<sequence length="473" mass="51773">MASVQTAAEIVKRLQGAGFETYLAGGCVRDRLLGRAPADYDIATAATPGEVRALFPRTVEVGAAFGVIRVLADDGEYEVATFRTEGPYIDGRHPASVRFATAKEDVARRDFTINGLLYDPETGRVIDDVGGREDLAARRIRTIGDPETRFAEDHLRMLRAVRLAAELGFDIDPDAAAAVRRLARRLAEVSPERIRDEIVRIVTGPDPGRALGLLEDTGLLNAVLPEVAAEVGVPQPEEFHPEGDVFTHTRLALGALRAPSATLAMATLLHDIGKPPTLIRADRIRFSHHDEVGAAMARVVMERLRFPRRETDRVVFLVGRHMVFKDIRQMRGAKVRRLMAEEAFPELLELHRADSAASHKDFSIYEWVRAFLDRLAGEPPLPPPLITGHDVMALGLAPGPRVGQVLRGVENARLDGEIRTRDEALELARRLAGAQREASVGRASRTPTRHPRRGGTPRPQGDGRGNAAAEGEV</sequence>
<dbReference type="GO" id="GO:0005524">
    <property type="term" value="F:ATP binding"/>
    <property type="evidence" value="ECO:0007669"/>
    <property type="project" value="UniProtKB-KW"/>
</dbReference>